<name>A0A9W7MB24_HIBTR</name>
<dbReference type="Pfam" id="PF24788">
    <property type="entry name" value="AtPDCT1_2"/>
    <property type="match status" value="1"/>
</dbReference>
<feature type="transmembrane region" description="Helical" evidence="1">
    <location>
        <begin position="82"/>
        <end position="100"/>
    </location>
</feature>
<feature type="transmembrane region" description="Helical" evidence="1">
    <location>
        <begin position="199"/>
        <end position="217"/>
    </location>
</feature>
<gene>
    <name evidence="3" type="ORF">HRI_002857300</name>
</gene>
<proteinExistence type="predicted"/>
<dbReference type="AlphaFoldDB" id="A0A9W7MB24"/>
<keyword evidence="1" id="KW-1133">Transmembrane helix</keyword>
<dbReference type="InterPro" id="IPR055311">
    <property type="entry name" value="PDCT1/2-like"/>
</dbReference>
<keyword evidence="1" id="KW-0812">Transmembrane</keyword>
<keyword evidence="1" id="KW-0472">Membrane</keyword>
<dbReference type="PANTHER" id="PTHR34674">
    <property type="entry name" value="PHOSPHATIDYLCHOLINE:DIACYLGLYCEROL CHOLINEPHOSPHOTRANSFERASE 1-RELATED"/>
    <property type="match status" value="1"/>
</dbReference>
<dbReference type="PANTHER" id="PTHR34674:SF1">
    <property type="entry name" value="PHOSPHATIDYLCHOLINE:DIACYLGLYCEROL CHOLINEPHOSPHOTRANSFERASE 1-RELATED"/>
    <property type="match status" value="1"/>
</dbReference>
<evidence type="ECO:0000256" key="1">
    <source>
        <dbReference type="SAM" id="Phobius"/>
    </source>
</evidence>
<comment type="caution">
    <text evidence="3">The sequence shown here is derived from an EMBL/GenBank/DDBJ whole genome shotgun (WGS) entry which is preliminary data.</text>
</comment>
<dbReference type="InterPro" id="IPR056361">
    <property type="entry name" value="AtPDCT1_2_TM_dom"/>
</dbReference>
<feature type="transmembrane region" description="Helical" evidence="1">
    <location>
        <begin position="133"/>
        <end position="154"/>
    </location>
</feature>
<feature type="domain" description="AtPDCT1/2 transmembrane" evidence="2">
    <location>
        <begin position="110"/>
        <end position="269"/>
    </location>
</feature>
<dbReference type="Proteomes" id="UP001165190">
    <property type="component" value="Unassembled WGS sequence"/>
</dbReference>
<evidence type="ECO:0000313" key="4">
    <source>
        <dbReference type="Proteomes" id="UP001165190"/>
    </source>
</evidence>
<feature type="transmembrane region" description="Helical" evidence="1">
    <location>
        <begin position="161"/>
        <end position="179"/>
    </location>
</feature>
<keyword evidence="4" id="KW-1185">Reference proteome</keyword>
<evidence type="ECO:0000259" key="2">
    <source>
        <dbReference type="Pfam" id="PF24788"/>
    </source>
</evidence>
<organism evidence="3 4">
    <name type="scientific">Hibiscus trionum</name>
    <name type="common">Flower of an hour</name>
    <dbReference type="NCBI Taxonomy" id="183268"/>
    <lineage>
        <taxon>Eukaryota</taxon>
        <taxon>Viridiplantae</taxon>
        <taxon>Streptophyta</taxon>
        <taxon>Embryophyta</taxon>
        <taxon>Tracheophyta</taxon>
        <taxon>Spermatophyta</taxon>
        <taxon>Magnoliopsida</taxon>
        <taxon>eudicotyledons</taxon>
        <taxon>Gunneridae</taxon>
        <taxon>Pentapetalae</taxon>
        <taxon>rosids</taxon>
        <taxon>malvids</taxon>
        <taxon>Malvales</taxon>
        <taxon>Malvaceae</taxon>
        <taxon>Malvoideae</taxon>
        <taxon>Hibiscus</taxon>
    </lineage>
</organism>
<evidence type="ECO:0000313" key="3">
    <source>
        <dbReference type="EMBL" id="GMI91880.1"/>
    </source>
</evidence>
<dbReference type="OrthoDB" id="1921278at2759"/>
<protein>
    <submittedName>
        <fullName evidence="3">REDUCED OLEATE DESATURATION 1</fullName>
    </submittedName>
</protein>
<dbReference type="EMBL" id="BSYR01000024">
    <property type="protein sequence ID" value="GMI91880.1"/>
    <property type="molecule type" value="Genomic_DNA"/>
</dbReference>
<reference evidence="3" key="1">
    <citation type="submission" date="2023-05" db="EMBL/GenBank/DDBJ databases">
        <title>Genome and transcriptome analyses reveal genes involved in the formation of fine ridges on petal epidermal cells in Hibiscus trionum.</title>
        <authorList>
            <person name="Koshimizu S."/>
            <person name="Masuda S."/>
            <person name="Ishii T."/>
            <person name="Shirasu K."/>
            <person name="Hoshino A."/>
            <person name="Arita M."/>
        </authorList>
    </citation>
    <scope>NUCLEOTIDE SEQUENCE</scope>
    <source>
        <strain evidence="3">Hamamatsu line</strain>
    </source>
</reference>
<dbReference type="GO" id="GO:0004142">
    <property type="term" value="F:diacylglycerol cholinephosphotransferase activity"/>
    <property type="evidence" value="ECO:0007669"/>
    <property type="project" value="TreeGrafter"/>
</dbReference>
<sequence length="289" mass="32310">MKQVQLSSSNVSGTSATTTLLRSHYKLISKRGNCKSNDVQIMSNKKAYAHGNVAYSNVYNGKPSFMTWTLGDVVNVVKYHRIPCVFAAGLLFFMHVEYTLRMVPNSSPPFDWGFVVTRSFHRSLASWPELNTVLAALNTVFVLMQTVYIIWAWVIEGRPRATISALFMFTCRGILGYTTQLPLPQEFVGSGVDFPVGNVSFFLFFSGHVAGAVIASLDMRRMQRWKMARLFDTLNVLQSLRLLATRGHYTIDLAVGVGAGILFDLLAAKYEQSKTTKVCTFSRSIKEVC</sequence>
<accession>A0A9W7MB24</accession>